<dbReference type="NCBIfam" id="NF033527">
    <property type="entry name" value="transpos_Tn3"/>
    <property type="match status" value="1"/>
</dbReference>
<dbReference type="EMBL" id="SBJO01000429">
    <property type="protein sequence ID" value="KAF9761088.1"/>
    <property type="molecule type" value="Genomic_DNA"/>
</dbReference>
<dbReference type="GO" id="GO:0006313">
    <property type="term" value="P:DNA transposition"/>
    <property type="evidence" value="ECO:0007669"/>
    <property type="project" value="InterPro"/>
</dbReference>
<keyword evidence="3" id="KW-0233">DNA recombination</keyword>
<feature type="coiled-coil region" evidence="4">
    <location>
        <begin position="372"/>
        <end position="406"/>
    </location>
</feature>
<evidence type="ECO:0000256" key="1">
    <source>
        <dbReference type="ARBA" id="ARBA00022578"/>
    </source>
</evidence>
<dbReference type="Proteomes" id="UP000740883">
    <property type="component" value="Unassembled WGS sequence"/>
</dbReference>
<protein>
    <submittedName>
        <fullName evidence="7">Transposase for transposon</fullName>
    </submittedName>
</protein>
<evidence type="ECO:0000259" key="6">
    <source>
        <dbReference type="Pfam" id="PF13700"/>
    </source>
</evidence>
<dbReference type="AlphaFoldDB" id="A0A9P6GZ16"/>
<dbReference type="Pfam" id="PF01526">
    <property type="entry name" value="DDE_Tnp_Tn3"/>
    <property type="match status" value="1"/>
</dbReference>
<dbReference type="InterPro" id="IPR002513">
    <property type="entry name" value="Tn3_Tnp_DDE_dom"/>
</dbReference>
<evidence type="ECO:0000256" key="3">
    <source>
        <dbReference type="ARBA" id="ARBA00023172"/>
    </source>
</evidence>
<evidence type="ECO:0000259" key="5">
    <source>
        <dbReference type="Pfam" id="PF01526"/>
    </source>
</evidence>
<dbReference type="GO" id="GO:0003677">
    <property type="term" value="F:DNA binding"/>
    <property type="evidence" value="ECO:0007669"/>
    <property type="project" value="UniProtKB-KW"/>
</dbReference>
<proteinExistence type="predicted"/>
<evidence type="ECO:0000313" key="7">
    <source>
        <dbReference type="EMBL" id="KAF9761088.1"/>
    </source>
</evidence>
<reference evidence="7 8" key="1">
    <citation type="journal article" date="2020" name="Genome Biol. Evol.">
        <title>Comparative genomics of strictly vertically transmitted, feminizing microsporidia endosymbionts of amphipod crustaceans.</title>
        <authorList>
            <person name="Cormier A."/>
            <person name="Chebbi M.A."/>
            <person name="Giraud I."/>
            <person name="Wattier R."/>
            <person name="Teixeira M."/>
            <person name="Gilbert C."/>
            <person name="Rigaud T."/>
            <person name="Cordaux R."/>
        </authorList>
    </citation>
    <scope>NUCLEOTIDE SEQUENCE [LARGE SCALE GENOMIC DNA]</scope>
    <source>
        <strain evidence="7 8">Ou3-Ou53</strain>
    </source>
</reference>
<comment type="caution">
    <text evidence="7">The sequence shown here is derived from an EMBL/GenBank/DDBJ whole genome shotgun (WGS) entry which is preliminary data.</text>
</comment>
<keyword evidence="4" id="KW-0175">Coiled coil</keyword>
<dbReference type="OrthoDB" id="10469808at2759"/>
<dbReference type="GO" id="GO:0004803">
    <property type="term" value="F:transposase activity"/>
    <property type="evidence" value="ECO:0007669"/>
    <property type="project" value="InterPro"/>
</dbReference>
<evidence type="ECO:0000313" key="8">
    <source>
        <dbReference type="Proteomes" id="UP000740883"/>
    </source>
</evidence>
<sequence>MRLIEILPSYEIRLFYNPPILSIDDQKYYFKVDETVMNLLKGIKENHNKVGLLLQYGYFKAGGKFYTQSLFKSGDIKFVEKVIGVSVSKDFSKRYIDRTRQKHRLLILETCGYIEFTGAEMLFAQRVENLVAQQMHPRKLFYLLIEELRNKRIEIPSYDKVARIVTEKFGIFEKSVLQAIVDIITPTQREALDHLVCTTGEYYQRPLLTRLKSINQSLRPGQIRHGIHNFLIIKKLFQELQSVIKKLDLSVDATKYYAGWIVKAKVTQITDIVEPNKRYLYLVAFIDHYYKIWQDTLVDMLLRNVQQQLNNADRKLDNVVKEKIPDKNKLTYSVLLGFDNTKSTVDLVRKILHDNAFTNDQKVEKLCQVVPLENTNTDLKHAISDAKKLEEQLNNEKAQSDKLDILSTLSRKLQNRVADIIKHLQFEVCKDNNALYSALIYYQSEKNITAAAPDKFLEDHEYKAVYRNGEFNVSLYKAILFCKVAGAIKAGQISLLYSYRYLSIDEYLIDENYWTKNKHTIIPNLDLPENINRLLTTLRGSLDKQYIDVNQRIINKENKHVVVKKDGTYSVHTPAIDKPDYDSISMIIGKEKYIPILQMMAEMNDLSNFTANFKHHKIKGAKAKPNNEIFFAGIFALGSNIGLHKLASTAIGVNYNTLSNAVNWYFSLENLYMVNQTLIDIMTKLWLPSKFKREQSLLHTSSDGQKQCVSVESLNANYSYKYHGNSKGVNIYRFIDERGILFYTDVFSSSERDAAYVIDGLLHNEIIKSDLHSTDTHGYTEMIFAVSHLIGVTFAPRIKDVTSLNLVSFDKIKSKLANDNYPVRPAYYVKEDKIIRNWDDILRLVASIMLRKHRASVILKRLSTYANQHPLQEALKEFGRIIKSIFVLKYIDDITWRQTIEKQLNKGELANKFATAVSFVGEEITAAYREDQEISAMCKTIIQNIIILWNYIALTKIIMRSDIATRQTLLENITNASILSWRHVNLHGIYDFSNLLAANDQDYSFNEVVSFKAA</sequence>
<dbReference type="InterPro" id="IPR025296">
    <property type="entry name" value="DUF4158"/>
</dbReference>
<gene>
    <name evidence="7" type="primary">TNP6</name>
    <name evidence="7" type="ORF">NGRA_2865</name>
</gene>
<dbReference type="Pfam" id="PF13700">
    <property type="entry name" value="DUF4158"/>
    <property type="match status" value="1"/>
</dbReference>
<feature type="domain" description="DUF4158" evidence="6">
    <location>
        <begin position="6"/>
        <end position="167"/>
    </location>
</feature>
<organism evidence="7 8">
    <name type="scientific">Nosema granulosis</name>
    <dbReference type="NCBI Taxonomy" id="83296"/>
    <lineage>
        <taxon>Eukaryota</taxon>
        <taxon>Fungi</taxon>
        <taxon>Fungi incertae sedis</taxon>
        <taxon>Microsporidia</taxon>
        <taxon>Nosematidae</taxon>
        <taxon>Nosema</taxon>
    </lineage>
</organism>
<feature type="domain" description="Tn3 transposase DDE" evidence="5">
    <location>
        <begin position="599"/>
        <end position="990"/>
    </location>
</feature>
<evidence type="ECO:0000256" key="4">
    <source>
        <dbReference type="SAM" id="Coils"/>
    </source>
</evidence>
<accession>A0A9P6GZ16</accession>
<dbReference type="InterPro" id="IPR047653">
    <property type="entry name" value="Tn3-like_transpos"/>
</dbReference>
<keyword evidence="1" id="KW-0815">Transposition</keyword>
<keyword evidence="8" id="KW-1185">Reference proteome</keyword>
<evidence type="ECO:0000256" key="2">
    <source>
        <dbReference type="ARBA" id="ARBA00023125"/>
    </source>
</evidence>
<name>A0A9P6GZ16_9MICR</name>
<keyword evidence="2" id="KW-0238">DNA-binding</keyword>